<sequence>MRRSPRRRSERGESLGPPPPPPPPLLLRRLLGGGGPPPTDTPPLLPSRILSISDLRHAAPIPGKSPPPRRIPTRSAAAP</sequence>
<accession>A0A1W0W6U7</accession>
<evidence type="ECO:0000313" key="3">
    <source>
        <dbReference type="Proteomes" id="UP000000768"/>
    </source>
</evidence>
<dbReference type="AlphaFoldDB" id="A0A1W0W6U7"/>
<reference evidence="3" key="2">
    <citation type="journal article" date="2018" name="Plant J.">
        <title>The Sorghum bicolor reference genome: improved assembly, gene annotations, a transcriptome atlas, and signatures of genome organization.</title>
        <authorList>
            <person name="McCormick R.F."/>
            <person name="Truong S.K."/>
            <person name="Sreedasyam A."/>
            <person name="Jenkins J."/>
            <person name="Shu S."/>
            <person name="Sims D."/>
            <person name="Kennedy M."/>
            <person name="Amirebrahimi M."/>
            <person name="Weers B.D."/>
            <person name="McKinley B."/>
            <person name="Mattison A."/>
            <person name="Morishige D.T."/>
            <person name="Grimwood J."/>
            <person name="Schmutz J."/>
            <person name="Mullet J.E."/>
        </authorList>
    </citation>
    <scope>NUCLEOTIDE SEQUENCE [LARGE SCALE GENOMIC DNA]</scope>
    <source>
        <strain evidence="3">cv. BTx623</strain>
    </source>
</reference>
<dbReference type="Proteomes" id="UP000000768">
    <property type="component" value="Chromosome 2"/>
</dbReference>
<protein>
    <submittedName>
        <fullName evidence="2">Uncharacterized protein</fullName>
    </submittedName>
</protein>
<gene>
    <name evidence="2" type="ORF">SORBI_3002G346250</name>
</gene>
<feature type="compositionally biased region" description="Pro residues" evidence="1">
    <location>
        <begin position="16"/>
        <end position="25"/>
    </location>
</feature>
<name>A0A1W0W6U7_SORBI</name>
<feature type="region of interest" description="Disordered" evidence="1">
    <location>
        <begin position="1"/>
        <end position="79"/>
    </location>
</feature>
<reference evidence="2 3" key="1">
    <citation type="journal article" date="2009" name="Nature">
        <title>The Sorghum bicolor genome and the diversification of grasses.</title>
        <authorList>
            <person name="Paterson A.H."/>
            <person name="Bowers J.E."/>
            <person name="Bruggmann R."/>
            <person name="Dubchak I."/>
            <person name="Grimwood J."/>
            <person name="Gundlach H."/>
            <person name="Haberer G."/>
            <person name="Hellsten U."/>
            <person name="Mitros T."/>
            <person name="Poliakov A."/>
            <person name="Schmutz J."/>
            <person name="Spannagl M."/>
            <person name="Tang H."/>
            <person name="Wang X."/>
            <person name="Wicker T."/>
            <person name="Bharti A.K."/>
            <person name="Chapman J."/>
            <person name="Feltus F.A."/>
            <person name="Gowik U."/>
            <person name="Grigoriev I.V."/>
            <person name="Lyons E."/>
            <person name="Maher C.A."/>
            <person name="Martis M."/>
            <person name="Narechania A."/>
            <person name="Otillar R.P."/>
            <person name="Penning B.W."/>
            <person name="Salamov A.A."/>
            <person name="Wang Y."/>
            <person name="Zhang L."/>
            <person name="Carpita N.C."/>
            <person name="Freeling M."/>
            <person name="Gingle A.R."/>
            <person name="Hash C.T."/>
            <person name="Keller B."/>
            <person name="Klein P."/>
            <person name="Kresovich S."/>
            <person name="McCann M.C."/>
            <person name="Ming R."/>
            <person name="Peterson D.G."/>
            <person name="Mehboob-ur-Rahman"/>
            <person name="Ware D."/>
            <person name="Westhoff P."/>
            <person name="Mayer K.F."/>
            <person name="Messing J."/>
            <person name="Rokhsar D.S."/>
        </authorList>
    </citation>
    <scope>NUCLEOTIDE SEQUENCE [LARGE SCALE GENOMIC DNA]</scope>
    <source>
        <strain evidence="3">cv. BTx623</strain>
    </source>
</reference>
<keyword evidence="3" id="KW-1185">Reference proteome</keyword>
<dbReference type="InParanoid" id="A0A1W0W6U7"/>
<evidence type="ECO:0000256" key="1">
    <source>
        <dbReference type="SAM" id="MobiDB-lite"/>
    </source>
</evidence>
<dbReference type="Gramene" id="OQU90129">
    <property type="protein sequence ID" value="OQU90129"/>
    <property type="gene ID" value="SORBI_3002G346250"/>
</dbReference>
<evidence type="ECO:0000313" key="2">
    <source>
        <dbReference type="EMBL" id="OQU90129.1"/>
    </source>
</evidence>
<organism evidence="2 3">
    <name type="scientific">Sorghum bicolor</name>
    <name type="common">Sorghum</name>
    <name type="synonym">Sorghum vulgare</name>
    <dbReference type="NCBI Taxonomy" id="4558"/>
    <lineage>
        <taxon>Eukaryota</taxon>
        <taxon>Viridiplantae</taxon>
        <taxon>Streptophyta</taxon>
        <taxon>Embryophyta</taxon>
        <taxon>Tracheophyta</taxon>
        <taxon>Spermatophyta</taxon>
        <taxon>Magnoliopsida</taxon>
        <taxon>Liliopsida</taxon>
        <taxon>Poales</taxon>
        <taxon>Poaceae</taxon>
        <taxon>PACMAD clade</taxon>
        <taxon>Panicoideae</taxon>
        <taxon>Andropogonodae</taxon>
        <taxon>Andropogoneae</taxon>
        <taxon>Sorghinae</taxon>
        <taxon>Sorghum</taxon>
    </lineage>
</organism>
<dbReference type="EMBL" id="CM000761">
    <property type="protein sequence ID" value="OQU90129.1"/>
    <property type="molecule type" value="Genomic_DNA"/>
</dbReference>
<feature type="compositionally biased region" description="Pro residues" evidence="1">
    <location>
        <begin position="35"/>
        <end position="45"/>
    </location>
</feature>
<proteinExistence type="predicted"/>